<dbReference type="PANTHER" id="PTHR15111">
    <property type="entry name" value="RNA POLYMERASE II SUBUNIT 5-MEDIATING PROTEIN NNX3"/>
    <property type="match status" value="1"/>
</dbReference>
<evidence type="ECO:0008006" key="5">
    <source>
        <dbReference type="Google" id="ProtNLM"/>
    </source>
</evidence>
<evidence type="ECO:0000256" key="1">
    <source>
        <dbReference type="SAM" id="Coils"/>
    </source>
</evidence>
<dbReference type="GO" id="GO:0019212">
    <property type="term" value="F:phosphatase inhibitor activity"/>
    <property type="evidence" value="ECO:0007669"/>
    <property type="project" value="TreeGrafter"/>
</dbReference>
<evidence type="ECO:0000313" key="4">
    <source>
        <dbReference type="Proteomes" id="UP000800235"/>
    </source>
</evidence>
<dbReference type="GO" id="GO:0000122">
    <property type="term" value="P:negative regulation of transcription by RNA polymerase II"/>
    <property type="evidence" value="ECO:0007669"/>
    <property type="project" value="TreeGrafter"/>
</dbReference>
<dbReference type="EMBL" id="MU007048">
    <property type="protein sequence ID" value="KAF2429323.1"/>
    <property type="molecule type" value="Genomic_DNA"/>
</dbReference>
<evidence type="ECO:0000313" key="3">
    <source>
        <dbReference type="EMBL" id="KAF2429323.1"/>
    </source>
</evidence>
<feature type="region of interest" description="Disordered" evidence="2">
    <location>
        <begin position="452"/>
        <end position="484"/>
    </location>
</feature>
<feature type="region of interest" description="Disordered" evidence="2">
    <location>
        <begin position="338"/>
        <end position="362"/>
    </location>
</feature>
<dbReference type="OrthoDB" id="21413at2759"/>
<feature type="coiled-coil region" evidence="1">
    <location>
        <begin position="103"/>
        <end position="130"/>
    </location>
</feature>
<proteinExistence type="predicted"/>
<feature type="region of interest" description="Disordered" evidence="2">
    <location>
        <begin position="182"/>
        <end position="242"/>
    </location>
</feature>
<dbReference type="PANTHER" id="PTHR15111:SF0">
    <property type="entry name" value="UNCONVENTIONAL PREFOLDIN RPB5 INTERACTOR 1"/>
    <property type="match status" value="1"/>
</dbReference>
<keyword evidence="1" id="KW-0175">Coiled coil</keyword>
<dbReference type="GO" id="GO:0003714">
    <property type="term" value="F:transcription corepressor activity"/>
    <property type="evidence" value="ECO:0007669"/>
    <property type="project" value="TreeGrafter"/>
</dbReference>
<dbReference type="SUPFAM" id="SSF46579">
    <property type="entry name" value="Prefoldin"/>
    <property type="match status" value="1"/>
</dbReference>
<feature type="compositionally biased region" description="Acidic residues" evidence="2">
    <location>
        <begin position="338"/>
        <end position="360"/>
    </location>
</feature>
<accession>A0A9P4TXY2</accession>
<sequence length="496" mass="53837">MELSNSSVDNVEKLRQALESNIEKLRKTLSYWQTWEAEHEGWKEELEESMNIKKKPSAEAMVDAGLVLDGDILNEGELKNLTGYSKTPSRSRGQVISSINGRIETGRKNAQTVQKQLEAAEDQLADLVLVSQSNSKERDGLPVMDIYEELDDDGNILSSTVTNTQDTAAQLDALSKRLGSKISADSSANGGTSAGSLKPKVADSTAAIDEESATLSESLFPAAPIHKPVDGPPKIRSTPPNGKKKVSFAFEPEVNTFTTLPPHLENASNNTTKKSKAKGPFYHPTQRMLELDEDENIIGSSPVELVVPLTEEEEARARQEALRNMTDIGAVVAEIDVDSDMDDADDDDDYDDNSLDEDDIGMTNIGANITDDYKAEMESLMKKHEAAFQNLKAKPIYKSLTSNVGPTNGAMNGSMAAETKAKKGVSFADELDVSPAPIILFADVSTVPDFTTRDAPTPFSDSVVERVGPTNEPETKQAPAKKLSKFKLAQLAKDQS</sequence>
<gene>
    <name evidence="3" type="ORF">EJ08DRAFT_680071</name>
</gene>
<dbReference type="Pfam" id="PF13758">
    <property type="entry name" value="Prefoldin_3"/>
    <property type="match status" value="1"/>
</dbReference>
<evidence type="ECO:0000256" key="2">
    <source>
        <dbReference type="SAM" id="MobiDB-lite"/>
    </source>
</evidence>
<comment type="caution">
    <text evidence="3">The sequence shown here is derived from an EMBL/GenBank/DDBJ whole genome shotgun (WGS) entry which is preliminary data.</text>
</comment>
<dbReference type="InterPro" id="IPR039553">
    <property type="entry name" value="Prefoldin-like"/>
</dbReference>
<protein>
    <recommendedName>
        <fullName evidence="5">DUF3835 domain-containing protein</fullName>
    </recommendedName>
</protein>
<dbReference type="InterPro" id="IPR052255">
    <property type="entry name" value="RNA_pol_II_subunit5-mediator"/>
</dbReference>
<feature type="compositionally biased region" description="Polar residues" evidence="2">
    <location>
        <begin position="183"/>
        <end position="195"/>
    </location>
</feature>
<feature type="region of interest" description="Disordered" evidence="2">
    <location>
        <begin position="259"/>
        <end position="280"/>
    </location>
</feature>
<dbReference type="GO" id="GO:0003682">
    <property type="term" value="F:chromatin binding"/>
    <property type="evidence" value="ECO:0007669"/>
    <property type="project" value="TreeGrafter"/>
</dbReference>
<name>A0A9P4TXY2_9PEZI</name>
<reference evidence="3" key="1">
    <citation type="journal article" date="2020" name="Stud. Mycol.">
        <title>101 Dothideomycetes genomes: a test case for predicting lifestyles and emergence of pathogens.</title>
        <authorList>
            <person name="Haridas S."/>
            <person name="Albert R."/>
            <person name="Binder M."/>
            <person name="Bloem J."/>
            <person name="Labutti K."/>
            <person name="Salamov A."/>
            <person name="Andreopoulos B."/>
            <person name="Baker S."/>
            <person name="Barry K."/>
            <person name="Bills G."/>
            <person name="Bluhm B."/>
            <person name="Cannon C."/>
            <person name="Castanera R."/>
            <person name="Culley D."/>
            <person name="Daum C."/>
            <person name="Ezra D."/>
            <person name="Gonzalez J."/>
            <person name="Henrissat B."/>
            <person name="Kuo A."/>
            <person name="Liang C."/>
            <person name="Lipzen A."/>
            <person name="Lutzoni F."/>
            <person name="Magnuson J."/>
            <person name="Mondo S."/>
            <person name="Nolan M."/>
            <person name="Ohm R."/>
            <person name="Pangilinan J."/>
            <person name="Park H.-J."/>
            <person name="Ramirez L."/>
            <person name="Alfaro M."/>
            <person name="Sun H."/>
            <person name="Tritt A."/>
            <person name="Yoshinaga Y."/>
            <person name="Zwiers L.-H."/>
            <person name="Turgeon B."/>
            <person name="Goodwin S."/>
            <person name="Spatafora J."/>
            <person name="Crous P."/>
            <person name="Grigoriev I."/>
        </authorList>
    </citation>
    <scope>NUCLEOTIDE SEQUENCE</scope>
    <source>
        <strain evidence="3">CBS 130266</strain>
    </source>
</reference>
<organism evidence="3 4">
    <name type="scientific">Tothia fuscella</name>
    <dbReference type="NCBI Taxonomy" id="1048955"/>
    <lineage>
        <taxon>Eukaryota</taxon>
        <taxon>Fungi</taxon>
        <taxon>Dikarya</taxon>
        <taxon>Ascomycota</taxon>
        <taxon>Pezizomycotina</taxon>
        <taxon>Dothideomycetes</taxon>
        <taxon>Pleosporomycetidae</taxon>
        <taxon>Venturiales</taxon>
        <taxon>Cylindrosympodiaceae</taxon>
        <taxon>Tothia</taxon>
    </lineage>
</organism>
<dbReference type="Proteomes" id="UP000800235">
    <property type="component" value="Unassembled WGS sequence"/>
</dbReference>
<dbReference type="AlphaFoldDB" id="A0A9P4TXY2"/>
<keyword evidence="4" id="KW-1185">Reference proteome</keyword>